<keyword evidence="3" id="KW-0805">Transcription regulation</keyword>
<feature type="domain" description="Zn(2)-C6 fungal-type" evidence="6">
    <location>
        <begin position="55"/>
        <end position="86"/>
    </location>
</feature>
<gene>
    <name evidence="7" type="ORF">BJ322DRAFT_369970</name>
</gene>
<dbReference type="SMART" id="SM00066">
    <property type="entry name" value="GAL4"/>
    <property type="match status" value="2"/>
</dbReference>
<proteinExistence type="predicted"/>
<evidence type="ECO:0000313" key="8">
    <source>
        <dbReference type="Proteomes" id="UP000736335"/>
    </source>
</evidence>
<evidence type="ECO:0000256" key="4">
    <source>
        <dbReference type="ARBA" id="ARBA00023163"/>
    </source>
</evidence>
<dbReference type="AlphaFoldDB" id="A0A9P6L2N1"/>
<dbReference type="Pfam" id="PF00172">
    <property type="entry name" value="Zn_clus"/>
    <property type="match status" value="2"/>
</dbReference>
<comment type="subcellular location">
    <subcellularLocation>
        <location evidence="1">Nucleus</location>
    </subcellularLocation>
</comment>
<comment type="caution">
    <text evidence="7">The sequence shown here is derived from an EMBL/GenBank/DDBJ whole genome shotgun (WGS) entry which is preliminary data.</text>
</comment>
<dbReference type="PROSITE" id="PS00463">
    <property type="entry name" value="ZN2_CY6_FUNGAL_1"/>
    <property type="match status" value="1"/>
</dbReference>
<evidence type="ECO:0000313" key="7">
    <source>
        <dbReference type="EMBL" id="KAF9779637.1"/>
    </source>
</evidence>
<accession>A0A9P6L2N1</accession>
<keyword evidence="2" id="KW-0479">Metal-binding</keyword>
<dbReference type="GO" id="GO:0000981">
    <property type="term" value="F:DNA-binding transcription factor activity, RNA polymerase II-specific"/>
    <property type="evidence" value="ECO:0007669"/>
    <property type="project" value="InterPro"/>
</dbReference>
<reference evidence="7" key="2">
    <citation type="submission" date="2020-11" db="EMBL/GenBank/DDBJ databases">
        <authorList>
            <consortium name="DOE Joint Genome Institute"/>
            <person name="Kuo A."/>
            <person name="Miyauchi S."/>
            <person name="Kiss E."/>
            <person name="Drula E."/>
            <person name="Kohler A."/>
            <person name="Sanchez-Garcia M."/>
            <person name="Andreopoulos B."/>
            <person name="Barry K.W."/>
            <person name="Bonito G."/>
            <person name="Buee M."/>
            <person name="Carver A."/>
            <person name="Chen C."/>
            <person name="Cichocki N."/>
            <person name="Clum A."/>
            <person name="Culley D."/>
            <person name="Crous P.W."/>
            <person name="Fauchery L."/>
            <person name="Girlanda M."/>
            <person name="Hayes R."/>
            <person name="Keri Z."/>
            <person name="Labutti K."/>
            <person name="Lipzen A."/>
            <person name="Lombard V."/>
            <person name="Magnuson J."/>
            <person name="Maillard F."/>
            <person name="Morin E."/>
            <person name="Murat C."/>
            <person name="Nolan M."/>
            <person name="Ohm R."/>
            <person name="Pangilinan J."/>
            <person name="Pereira M."/>
            <person name="Perotto S."/>
            <person name="Peter M."/>
            <person name="Riley R."/>
            <person name="Sitrit Y."/>
            <person name="Stielow B."/>
            <person name="Szollosi G."/>
            <person name="Zifcakova L."/>
            <person name="Stursova M."/>
            <person name="Spatafora J.W."/>
            <person name="Tedersoo L."/>
            <person name="Vaario L.-M."/>
            <person name="Yamada A."/>
            <person name="Yan M."/>
            <person name="Wang P."/>
            <person name="Xu J."/>
            <person name="Bruns T."/>
            <person name="Baldrian P."/>
            <person name="Vilgalys R."/>
            <person name="Henrissat B."/>
            <person name="Grigoriev I.V."/>
            <person name="Hibbett D."/>
            <person name="Nagy L.G."/>
            <person name="Martin F.M."/>
        </authorList>
    </citation>
    <scope>NUCLEOTIDE SEQUENCE</scope>
    <source>
        <strain evidence="7">UH-Tt-Lm1</strain>
    </source>
</reference>
<dbReference type="InterPro" id="IPR036864">
    <property type="entry name" value="Zn2-C6_fun-type_DNA-bd_sf"/>
</dbReference>
<dbReference type="Proteomes" id="UP000736335">
    <property type="component" value="Unassembled WGS sequence"/>
</dbReference>
<keyword evidence="8" id="KW-1185">Reference proteome</keyword>
<keyword evidence="4" id="KW-0804">Transcription</keyword>
<evidence type="ECO:0000256" key="5">
    <source>
        <dbReference type="ARBA" id="ARBA00023242"/>
    </source>
</evidence>
<dbReference type="CDD" id="cd00067">
    <property type="entry name" value="GAL4"/>
    <property type="match status" value="2"/>
</dbReference>
<dbReference type="PANTHER" id="PTHR47338:SF5">
    <property type="entry name" value="ZN(II)2CYS6 TRANSCRIPTION FACTOR (EUROFUNG)"/>
    <property type="match status" value="1"/>
</dbReference>
<keyword evidence="5" id="KW-0539">Nucleus</keyword>
<dbReference type="PANTHER" id="PTHR47338">
    <property type="entry name" value="ZN(II)2CYS6 TRANSCRIPTION FACTOR (EUROFUNG)-RELATED"/>
    <property type="match status" value="1"/>
</dbReference>
<evidence type="ECO:0000259" key="6">
    <source>
        <dbReference type="PROSITE" id="PS50048"/>
    </source>
</evidence>
<feature type="domain" description="Zn(2)-C6 fungal-type" evidence="6">
    <location>
        <begin position="103"/>
        <end position="134"/>
    </location>
</feature>
<dbReference type="InterPro" id="IPR001138">
    <property type="entry name" value="Zn2Cys6_DnaBD"/>
</dbReference>
<evidence type="ECO:0000256" key="3">
    <source>
        <dbReference type="ARBA" id="ARBA00023015"/>
    </source>
</evidence>
<evidence type="ECO:0000256" key="1">
    <source>
        <dbReference type="ARBA" id="ARBA00004123"/>
    </source>
</evidence>
<sequence length="451" mass="49616">MDPLPVLWGPATARSHIGKNLFRCSAHRLALGSFLSRDPTVTSFSGAMSTKSQGACAACRIRKAKCIPGTPRCVRCVTLGIQDCRYAPVKKRGAGSILRMGEACVPCRQKKSKCDAKQPCTTCVIRDGGAACTYEGPRSGGRVLYLRERSPTPSKRLKWIPSPHVLERTAPVLSSDTSVIEEACETTECPPPPTMPSLTILPSIRFQAIPRPLPLPSSIIPAERLQVSWGPGNDLDMSFRLRALCQLNKLGLYFIPEKQEAIIRGDTSNSVIHRHFVDGAHVMGVHFCGPEVTPAVVRLQARYSQTSWESLIQLNQTNQERDKAQALLLVAYSCVIVGLNAGPQLYLLKACKIIEKAGLQFLPESGLPVEYSEQVREDASVLSQAIYLENYVHLTLGGSAPAKTARIEREFRTGLQRRRTRVTNKPYASIWFMPWTHFPPTLSGHCSGLSI</sequence>
<dbReference type="InterPro" id="IPR050815">
    <property type="entry name" value="TF_fung"/>
</dbReference>
<protein>
    <recommendedName>
        <fullName evidence="6">Zn(2)-C6 fungal-type domain-containing protein</fullName>
    </recommendedName>
</protein>
<name>A0A9P6L2N1_9AGAM</name>
<organism evidence="7 8">
    <name type="scientific">Thelephora terrestris</name>
    <dbReference type="NCBI Taxonomy" id="56493"/>
    <lineage>
        <taxon>Eukaryota</taxon>
        <taxon>Fungi</taxon>
        <taxon>Dikarya</taxon>
        <taxon>Basidiomycota</taxon>
        <taxon>Agaricomycotina</taxon>
        <taxon>Agaricomycetes</taxon>
        <taxon>Thelephorales</taxon>
        <taxon>Thelephoraceae</taxon>
        <taxon>Thelephora</taxon>
    </lineage>
</organism>
<dbReference type="PROSITE" id="PS50048">
    <property type="entry name" value="ZN2_CY6_FUNGAL_2"/>
    <property type="match status" value="2"/>
</dbReference>
<dbReference type="SUPFAM" id="SSF57701">
    <property type="entry name" value="Zn2/Cys6 DNA-binding domain"/>
    <property type="match status" value="2"/>
</dbReference>
<dbReference type="GO" id="GO:0005634">
    <property type="term" value="C:nucleus"/>
    <property type="evidence" value="ECO:0007669"/>
    <property type="project" value="UniProtKB-SubCell"/>
</dbReference>
<dbReference type="Gene3D" id="4.10.240.10">
    <property type="entry name" value="Zn(2)-C6 fungal-type DNA-binding domain"/>
    <property type="match status" value="2"/>
</dbReference>
<reference evidence="7" key="1">
    <citation type="journal article" date="2020" name="Nat. Commun.">
        <title>Large-scale genome sequencing of mycorrhizal fungi provides insights into the early evolution of symbiotic traits.</title>
        <authorList>
            <person name="Miyauchi S."/>
            <person name="Kiss E."/>
            <person name="Kuo A."/>
            <person name="Drula E."/>
            <person name="Kohler A."/>
            <person name="Sanchez-Garcia M."/>
            <person name="Morin E."/>
            <person name="Andreopoulos B."/>
            <person name="Barry K.W."/>
            <person name="Bonito G."/>
            <person name="Buee M."/>
            <person name="Carver A."/>
            <person name="Chen C."/>
            <person name="Cichocki N."/>
            <person name="Clum A."/>
            <person name="Culley D."/>
            <person name="Crous P.W."/>
            <person name="Fauchery L."/>
            <person name="Girlanda M."/>
            <person name="Hayes R.D."/>
            <person name="Keri Z."/>
            <person name="LaButti K."/>
            <person name="Lipzen A."/>
            <person name="Lombard V."/>
            <person name="Magnuson J."/>
            <person name="Maillard F."/>
            <person name="Murat C."/>
            <person name="Nolan M."/>
            <person name="Ohm R.A."/>
            <person name="Pangilinan J."/>
            <person name="Pereira M.F."/>
            <person name="Perotto S."/>
            <person name="Peter M."/>
            <person name="Pfister S."/>
            <person name="Riley R."/>
            <person name="Sitrit Y."/>
            <person name="Stielow J.B."/>
            <person name="Szollosi G."/>
            <person name="Zifcakova L."/>
            <person name="Stursova M."/>
            <person name="Spatafora J.W."/>
            <person name="Tedersoo L."/>
            <person name="Vaario L.M."/>
            <person name="Yamada A."/>
            <person name="Yan M."/>
            <person name="Wang P."/>
            <person name="Xu J."/>
            <person name="Bruns T."/>
            <person name="Baldrian P."/>
            <person name="Vilgalys R."/>
            <person name="Dunand C."/>
            <person name="Henrissat B."/>
            <person name="Grigoriev I.V."/>
            <person name="Hibbett D."/>
            <person name="Nagy L.G."/>
            <person name="Martin F.M."/>
        </authorList>
    </citation>
    <scope>NUCLEOTIDE SEQUENCE</scope>
    <source>
        <strain evidence="7">UH-Tt-Lm1</strain>
    </source>
</reference>
<evidence type="ECO:0000256" key="2">
    <source>
        <dbReference type="ARBA" id="ARBA00022723"/>
    </source>
</evidence>
<dbReference type="OrthoDB" id="39175at2759"/>
<dbReference type="GO" id="GO:0008270">
    <property type="term" value="F:zinc ion binding"/>
    <property type="evidence" value="ECO:0007669"/>
    <property type="project" value="InterPro"/>
</dbReference>
<dbReference type="EMBL" id="WIUZ02000019">
    <property type="protein sequence ID" value="KAF9779637.1"/>
    <property type="molecule type" value="Genomic_DNA"/>
</dbReference>